<keyword evidence="5" id="KW-0597">Phosphoprotein</keyword>
<dbReference type="InterPro" id="IPR025662">
    <property type="entry name" value="Sigma_54_int_dom_ATP-bd_1"/>
</dbReference>
<evidence type="ECO:0000259" key="6">
    <source>
        <dbReference type="PROSITE" id="PS50045"/>
    </source>
</evidence>
<dbReference type="SUPFAM" id="SSF52172">
    <property type="entry name" value="CheY-like"/>
    <property type="match status" value="1"/>
</dbReference>
<accession>A0ABV4CYD5</accession>
<reference evidence="8 9" key="1">
    <citation type="submission" date="2024-03" db="EMBL/GenBank/DDBJ databases">
        <title>Mouse gut bacterial collection (mGBC) of GemPharmatech.</title>
        <authorList>
            <person name="He Y."/>
            <person name="Dong L."/>
            <person name="Wu D."/>
            <person name="Gao X."/>
            <person name="Lin Z."/>
        </authorList>
    </citation>
    <scope>NUCLEOTIDE SEQUENCE [LARGE SCALE GENOMIC DNA]</scope>
    <source>
        <strain evidence="8 9">54-13</strain>
    </source>
</reference>
<feature type="domain" description="Response regulatory" evidence="7">
    <location>
        <begin position="4"/>
        <end position="119"/>
    </location>
</feature>
<dbReference type="Gene3D" id="3.40.50.2300">
    <property type="match status" value="1"/>
</dbReference>
<dbReference type="SUPFAM" id="SSF46689">
    <property type="entry name" value="Homeodomain-like"/>
    <property type="match status" value="1"/>
</dbReference>
<dbReference type="Gene3D" id="3.40.50.300">
    <property type="entry name" value="P-loop containing nucleotide triphosphate hydrolases"/>
    <property type="match status" value="1"/>
</dbReference>
<evidence type="ECO:0000256" key="3">
    <source>
        <dbReference type="ARBA" id="ARBA00023015"/>
    </source>
</evidence>
<evidence type="ECO:0000259" key="7">
    <source>
        <dbReference type="PROSITE" id="PS50110"/>
    </source>
</evidence>
<dbReference type="SMART" id="SM00448">
    <property type="entry name" value="REC"/>
    <property type="match status" value="1"/>
</dbReference>
<gene>
    <name evidence="8" type="ORF">AAK873_12470</name>
</gene>
<dbReference type="PANTHER" id="PTHR32071:SF81">
    <property type="entry name" value="PROPIONATE CATABOLISM OPERON REGULATORY PROTEIN"/>
    <property type="match status" value="1"/>
</dbReference>
<dbReference type="InterPro" id="IPR027417">
    <property type="entry name" value="P-loop_NTPase"/>
</dbReference>
<organism evidence="8 9">
    <name type="scientific">Heminiphilus faecis</name>
    <dbReference type="NCBI Taxonomy" id="2601703"/>
    <lineage>
        <taxon>Bacteria</taxon>
        <taxon>Pseudomonadati</taxon>
        <taxon>Bacteroidota</taxon>
        <taxon>Bacteroidia</taxon>
        <taxon>Bacteroidales</taxon>
        <taxon>Muribaculaceae</taxon>
        <taxon>Heminiphilus</taxon>
    </lineage>
</organism>
<comment type="caution">
    <text evidence="8">The sequence shown here is derived from an EMBL/GenBank/DDBJ whole genome shotgun (WGS) entry which is preliminary data.</text>
</comment>
<dbReference type="PROSITE" id="PS00675">
    <property type="entry name" value="SIGMA54_INTERACT_1"/>
    <property type="match status" value="1"/>
</dbReference>
<name>A0ABV4CYD5_9BACT</name>
<evidence type="ECO:0000313" key="8">
    <source>
        <dbReference type="EMBL" id="MEY8246424.1"/>
    </source>
</evidence>
<dbReference type="Gene3D" id="1.10.8.60">
    <property type="match status" value="1"/>
</dbReference>
<dbReference type="Pfam" id="PF00158">
    <property type="entry name" value="Sigma54_activat"/>
    <property type="match status" value="1"/>
</dbReference>
<dbReference type="Gene3D" id="1.10.10.60">
    <property type="entry name" value="Homeodomain-like"/>
    <property type="match status" value="1"/>
</dbReference>
<dbReference type="PROSITE" id="PS50045">
    <property type="entry name" value="SIGMA54_INTERACT_4"/>
    <property type="match status" value="1"/>
</dbReference>
<dbReference type="Pfam" id="PF25601">
    <property type="entry name" value="AAA_lid_14"/>
    <property type="match status" value="1"/>
</dbReference>
<dbReference type="Proteomes" id="UP001565200">
    <property type="component" value="Unassembled WGS sequence"/>
</dbReference>
<dbReference type="InterPro" id="IPR003593">
    <property type="entry name" value="AAA+_ATPase"/>
</dbReference>
<protein>
    <submittedName>
        <fullName evidence="8">Sigma 54-interacting transcriptional regulator</fullName>
    </submittedName>
</protein>
<dbReference type="InterPro" id="IPR002197">
    <property type="entry name" value="HTH_Fis"/>
</dbReference>
<keyword evidence="1" id="KW-0547">Nucleotide-binding</keyword>
<evidence type="ECO:0000256" key="2">
    <source>
        <dbReference type="ARBA" id="ARBA00022840"/>
    </source>
</evidence>
<dbReference type="Pfam" id="PF00072">
    <property type="entry name" value="Response_reg"/>
    <property type="match status" value="1"/>
</dbReference>
<evidence type="ECO:0000256" key="1">
    <source>
        <dbReference type="ARBA" id="ARBA00022741"/>
    </source>
</evidence>
<dbReference type="SMART" id="SM00382">
    <property type="entry name" value="AAA"/>
    <property type="match status" value="1"/>
</dbReference>
<sequence>MARQIIIIDDNVSDSNELKRLLSVLGAEIYQSLRIGMAKEDLAKFNNSDIVICDFKLADGNAVELMEWLDQNNIGCSVFVITDVETVADAVAAFRAGAKDYINRRLIRELLIPKIKVLIGKNSDDNFPLLFSRKSDGCLRAYSAAHAVAPTNLNVLIIGESGVGKEPLAQEIYDVSMKSNKPCVLLDCGTLHYLAQNHNAKQPMTLLDAVATQFRKAHEGTIILDNVQLLSQDMQSIILHVLANSKHDIRIIATASPDITDMVIEGSFLSALFYKIKEFTITLPPLRKCQEDIMLLADFYLRNYNQEFRKKVKRFDASAQREMRAHSWSGNIRELKHVVRVAVLKSRGEIITSKELDFDTPTTGAHVQFKLKASDEKSKITAAIAYANGNLTKAASLLGISHRTLWEKRKKYGIA</sequence>
<dbReference type="InterPro" id="IPR002078">
    <property type="entry name" value="Sigma_54_int"/>
</dbReference>
<keyword evidence="3" id="KW-0805">Transcription regulation</keyword>
<keyword evidence="2" id="KW-0067">ATP-binding</keyword>
<proteinExistence type="predicted"/>
<dbReference type="PROSITE" id="PS50110">
    <property type="entry name" value="RESPONSE_REGULATORY"/>
    <property type="match status" value="1"/>
</dbReference>
<keyword evidence="9" id="KW-1185">Reference proteome</keyword>
<dbReference type="InterPro" id="IPR011006">
    <property type="entry name" value="CheY-like_superfamily"/>
</dbReference>
<dbReference type="EMBL" id="JBCLPP010000046">
    <property type="protein sequence ID" value="MEY8246424.1"/>
    <property type="molecule type" value="Genomic_DNA"/>
</dbReference>
<evidence type="ECO:0000256" key="4">
    <source>
        <dbReference type="ARBA" id="ARBA00023163"/>
    </source>
</evidence>
<dbReference type="SUPFAM" id="SSF52540">
    <property type="entry name" value="P-loop containing nucleoside triphosphate hydrolases"/>
    <property type="match status" value="1"/>
</dbReference>
<evidence type="ECO:0000256" key="5">
    <source>
        <dbReference type="PROSITE-ProRule" id="PRU00169"/>
    </source>
</evidence>
<dbReference type="Pfam" id="PF02954">
    <property type="entry name" value="HTH_8"/>
    <property type="match status" value="1"/>
</dbReference>
<keyword evidence="4" id="KW-0804">Transcription</keyword>
<evidence type="ECO:0000313" key="9">
    <source>
        <dbReference type="Proteomes" id="UP001565200"/>
    </source>
</evidence>
<feature type="modified residue" description="4-aspartylphosphate" evidence="5">
    <location>
        <position position="54"/>
    </location>
</feature>
<dbReference type="CDD" id="cd00009">
    <property type="entry name" value="AAA"/>
    <property type="match status" value="1"/>
</dbReference>
<dbReference type="PRINTS" id="PR01590">
    <property type="entry name" value="HTHFIS"/>
</dbReference>
<dbReference type="CDD" id="cd00156">
    <property type="entry name" value="REC"/>
    <property type="match status" value="1"/>
</dbReference>
<dbReference type="InterPro" id="IPR009057">
    <property type="entry name" value="Homeodomain-like_sf"/>
</dbReference>
<dbReference type="PANTHER" id="PTHR32071">
    <property type="entry name" value="TRANSCRIPTIONAL REGULATORY PROTEIN"/>
    <property type="match status" value="1"/>
</dbReference>
<dbReference type="RefSeq" id="WP_369863869.1">
    <property type="nucleotide sequence ID" value="NZ_JBCLPP010000046.1"/>
</dbReference>
<dbReference type="InterPro" id="IPR058031">
    <property type="entry name" value="AAA_lid_NorR"/>
</dbReference>
<dbReference type="InterPro" id="IPR001789">
    <property type="entry name" value="Sig_transdc_resp-reg_receiver"/>
</dbReference>
<feature type="domain" description="Sigma-54 factor interaction" evidence="6">
    <location>
        <begin position="131"/>
        <end position="344"/>
    </location>
</feature>